<comment type="caution">
    <text evidence="6">The sequence shown here is derived from an EMBL/GenBank/DDBJ whole genome shotgun (WGS) entry which is preliminary data.</text>
</comment>
<name>A0A934X2U6_9BACT</name>
<feature type="compositionally biased region" description="Polar residues" evidence="4">
    <location>
        <begin position="457"/>
        <end position="472"/>
    </location>
</feature>
<dbReference type="InterPro" id="IPR035986">
    <property type="entry name" value="PKD_dom_sf"/>
</dbReference>
<evidence type="ECO:0000313" key="7">
    <source>
        <dbReference type="Proteomes" id="UP000611723"/>
    </source>
</evidence>
<dbReference type="InterPro" id="IPR013783">
    <property type="entry name" value="Ig-like_fold"/>
</dbReference>
<feature type="domain" description="Ig-like" evidence="5">
    <location>
        <begin position="1760"/>
        <end position="1898"/>
    </location>
</feature>
<feature type="region of interest" description="Disordered" evidence="4">
    <location>
        <begin position="454"/>
        <end position="476"/>
    </location>
</feature>
<dbReference type="Proteomes" id="UP000611723">
    <property type="component" value="Unassembled WGS sequence"/>
</dbReference>
<feature type="region of interest" description="Disordered" evidence="4">
    <location>
        <begin position="1864"/>
        <end position="1883"/>
    </location>
</feature>
<dbReference type="RefSeq" id="WP_201433032.1">
    <property type="nucleotide sequence ID" value="NZ_JAEQBW010000017.1"/>
</dbReference>
<protein>
    <submittedName>
        <fullName evidence="6">PKD domain-containing protein</fullName>
    </submittedName>
</protein>
<dbReference type="InterPro" id="IPR050831">
    <property type="entry name" value="CEA_cell_adhesion"/>
</dbReference>
<feature type="domain" description="Ig-like" evidence="5">
    <location>
        <begin position="1919"/>
        <end position="2058"/>
    </location>
</feature>
<evidence type="ECO:0000256" key="2">
    <source>
        <dbReference type="ARBA" id="ARBA00023180"/>
    </source>
</evidence>
<dbReference type="InterPro" id="IPR022409">
    <property type="entry name" value="PKD/Chitinase_dom"/>
</dbReference>
<evidence type="ECO:0000313" key="6">
    <source>
        <dbReference type="EMBL" id="MBK6267345.1"/>
    </source>
</evidence>
<evidence type="ECO:0000259" key="5">
    <source>
        <dbReference type="PROSITE" id="PS50835"/>
    </source>
</evidence>
<evidence type="ECO:0000256" key="4">
    <source>
        <dbReference type="SAM" id="MobiDB-lite"/>
    </source>
</evidence>
<dbReference type="PANTHER" id="PTHR44427">
    <property type="entry name" value="CARCINOEMBRYONIC ANTIGEN-RELATED CELL ADHESION MOLECULE 19"/>
    <property type="match status" value="1"/>
</dbReference>
<dbReference type="SUPFAM" id="SSF49299">
    <property type="entry name" value="PKD domain"/>
    <property type="match status" value="1"/>
</dbReference>
<dbReference type="PANTHER" id="PTHR44427:SF1">
    <property type="entry name" value="CARCINOEMBRYONIC ANTIGEN-RELATED CELL ADHESION MOLECULE 1"/>
    <property type="match status" value="1"/>
</dbReference>
<keyword evidence="1" id="KW-0732">Signal</keyword>
<feature type="non-terminal residue" evidence="6">
    <location>
        <position position="2353"/>
    </location>
</feature>
<dbReference type="SMART" id="SM00089">
    <property type="entry name" value="PKD"/>
    <property type="match status" value="13"/>
</dbReference>
<dbReference type="InterPro" id="IPR007110">
    <property type="entry name" value="Ig-like_dom"/>
</dbReference>
<proteinExistence type="predicted"/>
<dbReference type="EMBL" id="JAEQBW010000017">
    <property type="protein sequence ID" value="MBK6267345.1"/>
    <property type="molecule type" value="Genomic_DNA"/>
</dbReference>
<dbReference type="Gene3D" id="2.60.40.10">
    <property type="entry name" value="Immunoglobulins"/>
    <property type="match status" value="8"/>
</dbReference>
<accession>A0A934X2U6</accession>
<reference evidence="6" key="1">
    <citation type="submission" date="2021-01" db="EMBL/GenBank/DDBJ databases">
        <title>Marivirga aurantiaca sp. nov., isolated from intertidal surface sediments.</title>
        <authorList>
            <person name="Zhang M."/>
        </authorList>
    </citation>
    <scope>NUCLEOTIDE SEQUENCE</scope>
    <source>
        <strain evidence="6">S37H4</strain>
    </source>
</reference>
<keyword evidence="2" id="KW-0325">Glycoprotein</keyword>
<keyword evidence="7" id="KW-1185">Reference proteome</keyword>
<dbReference type="PROSITE" id="PS50835">
    <property type="entry name" value="IG_LIKE"/>
    <property type="match status" value="3"/>
</dbReference>
<gene>
    <name evidence="6" type="ORF">JKA74_20045</name>
</gene>
<feature type="domain" description="Ig-like" evidence="5">
    <location>
        <begin position="2176"/>
        <end position="2298"/>
    </location>
</feature>
<sequence length="2353" mass="245745">MESIPYFSRSIKLIILSFLLISNVFLENLNKAIAAPDITFRSSEILTRVSSPETDPDLKKVSQGSNQIWFEDFDNLSDGINYHAGQASWDGEVSGITGHFEVKNHAYEANNLDKEAKWRSEVINIKYHTNVGIQVDISSSGDLESNEDYIKVYYKLDGGSETLLNNGAQYGSFGGATATISGLTGSRLQIIIKVYNDNSGEYIRFDNVTVSADAMSLPDNLVWHETFEGPPDFSTSGSQWTRDISGASIGSLGYFEVRQGRFLGRDLKGEAQLISEPIDISGYSSVDLSVDLSGFGRMEDLDYINAYYRLNGGDKVLIGGFNNTSAPVTVSAEDISGNTVQFIIKVNNSWEDEKHTIDNMLVVGVSALEITEITGGTLSCSNPDVTIGATANYSNVNYLWSGPNGFSSTSQYPTVSYPGTYTVTVTDPQSQSTNTASVEVSGGGAGTFWSEDFTHPDGTSSDGGSTAWSTENSGGGDFEVSGNEFVVVNTGAGEVAKWTSGVIDISGRPDVTISMAARSATNGGNGLEDSGDLKDYLRVYYILDGGAKTLAHEFSGEINGNSSDATTVSSGKLNGSTLQVIIKGRTTATDELYYFDNVELASTVTATASASEYLSCTNTSVTLSGGSNTSNATFDWTGPGGFASSQQSPVVTEPGTYALTVTVPETGCTAVAEVELLEFNTIAHWHENFTLSDGTNSDDGSTSWSIENSGGGDFEVSDNEFVIVNTGAGEIAKWTSEVIDISDMPNVTITMSARSEVINGGNGLESSGDLDDYLKLYYILDGGSKVLAHEFLGEINGNKQSSIVTSGELNGSTLQVVIKGRTTATDELYYFDNVMVSSPLTASATVDGNLHCDGSSVTISGNSSATEATYSWTGPNGFSADTQIITVSAPGDYTLVVSTSEGCTATAIATVEPESSGTIWHEDFSLADHTNSDNGSTSWSVQNPGSGTFSVKGNEFKASFDSANEGIWMSEVIDISGINDVTISADLKSATASSNDYFESEDYIRAYYKIDGGAEILIFENNGGLNGANNSTSTKSIESGPFNGNTVQVILRVNNSHSTEKYYFDNIAVKGSGQSTVDATATVEGILTCNNTSVDITGGSSESDATYSWTGPDGFTTDTQLITVSTPGDYTLVVSSGGGCTGTATATVTQNTSPPDVTASVDGVLDCSSGSVTLLGSSTTLNVNYSWMGPDNFNSNSQNPTASQAGLYTLTVTDPVNGCTASQSVEVTAGSASASDFWVEDFSHPNGTTVDNGSTAWSIQNPGTGTFSVKNNELKASFESANEGIWLSEVIDISGKTDVSISTSLRSEVLGDFESDDYIRVSYVLDGGAETLFFEDHYGLDGANTAATGSAMALSPTLNGSTLRVIIRLRNTWDDERYYIENVTLTGTPVYEAVTPSVSVSGVLTCSNTSVDITGGSFEPDATYSWTGPNGFTADTQVITVSTPGDYTLVVLSAGGCTGTATATVTQNTNPPDVTASVDGALDCSSGSVTLLGSSTTPNAIYSWAGPDNFSSNSQNPTANEAGLYTLTVTDPANECTSSQTVTVTDGNSGSGTVWLEDFNDLADGTTSDNGSTSWSIDDSGINTGYMEVRSQRFVAHGSGIDSELGRGVWTSEVIDISTFTDVVLSVDIEGEGSLDSGEDYIRIYYKLDGGSETLFIDGDKDGSFTSATVSSHMLNGSTVQLVIRTKSTGDSEFYYYDNITVKGTGQSSLDVTATANGVLSCNNTSVSITGESSESDVTYSWTGPNNFTADTEVINVSVPGDYTLVVSLAGGCTGTATATVIQNISLPEGVTASNSGPLTCATTSVELTGSTTTTGVSYRWLFSGTEIATTATTMVSAPGEYTLEVTKESTGCTTTTTTEVEIDESQPEGVTASNSGPLTCETTSVELTGSTTTTGVSYRWLSGSSEIATTATTTVSAPGTYTLEVTKESTGCTTTTTTEVGIDESQPEGVTASNNGPLTCATTSVELTGSTTTAGVSYRWLSDGSEIATTATTTVNSPGEYTLEVTKEGTGCTTTTTTEVEIDESQPEGVTASNSGPLTCETTSVELTGSTTTAGVSYRWLSGSNEIATTATTTVSAPGEYTLEVTKESTGCTTTTTTEVEIDESQPEGVTASNSGPLTCATTSVELTGSTTTAGVSYRWLSDGSEIATTATTTVNSPGEYTLEVTKESTGCTTTTTTEVEIDESQPEGVTASNSGPLTCATTSVELTGSTTTTGVSYRWLSDGSEIATTATTTVNSPGEYTLEVTKESTGCTTTTTTEVEIDESQPEGVTASNSGPLTCETTSVELTGSTTTAGVSYRWLSGSNEIATKATTTVNSPGEYTLEVTKESTGCTTTTTTEVEIDESQPEGVTA</sequence>
<keyword evidence="3" id="KW-0393">Immunoglobulin domain</keyword>
<evidence type="ECO:0000256" key="1">
    <source>
        <dbReference type="ARBA" id="ARBA00022729"/>
    </source>
</evidence>
<evidence type="ECO:0000256" key="3">
    <source>
        <dbReference type="ARBA" id="ARBA00023319"/>
    </source>
</evidence>
<organism evidence="6 7">
    <name type="scientific">Marivirga aurantiaca</name>
    <dbReference type="NCBI Taxonomy" id="2802615"/>
    <lineage>
        <taxon>Bacteria</taxon>
        <taxon>Pseudomonadati</taxon>
        <taxon>Bacteroidota</taxon>
        <taxon>Cytophagia</taxon>
        <taxon>Cytophagales</taxon>
        <taxon>Marivirgaceae</taxon>
        <taxon>Marivirga</taxon>
    </lineage>
</organism>